<accession>A0ACC4DVN0</accession>
<reference evidence="1" key="1">
    <citation type="submission" date="2024-12" db="EMBL/GenBank/DDBJ databases">
        <title>Comparative genomics and development of molecular markers within Purpureocillium lilacinum and among Purpureocillium species.</title>
        <authorList>
            <person name="Yeh Z.-Y."/>
            <person name="Ni N.-T."/>
            <person name="Lo P.-H."/>
            <person name="Mushyakhwo K."/>
            <person name="Lin C.-F."/>
            <person name="Nai Y.-S."/>
        </authorList>
    </citation>
    <scope>NUCLEOTIDE SEQUENCE</scope>
    <source>
        <strain evidence="1">NCHU-NPUST-175</strain>
    </source>
</reference>
<gene>
    <name evidence="1" type="ORF">ACCO45_005089</name>
</gene>
<keyword evidence="2" id="KW-1185">Reference proteome</keyword>
<evidence type="ECO:0000313" key="1">
    <source>
        <dbReference type="EMBL" id="KAL3959972.1"/>
    </source>
</evidence>
<proteinExistence type="predicted"/>
<protein>
    <submittedName>
        <fullName evidence="1">Uncharacterized protein</fullName>
    </submittedName>
</protein>
<comment type="caution">
    <text evidence="1">The sequence shown here is derived from an EMBL/GenBank/DDBJ whole genome shotgun (WGS) entry which is preliminary data.</text>
</comment>
<dbReference type="EMBL" id="JBGNUJ010000004">
    <property type="protein sequence ID" value="KAL3959972.1"/>
    <property type="molecule type" value="Genomic_DNA"/>
</dbReference>
<name>A0ACC4DVN0_PURLI</name>
<organism evidence="1 2">
    <name type="scientific">Purpureocillium lilacinum</name>
    <name type="common">Paecilomyces lilacinus</name>
    <dbReference type="NCBI Taxonomy" id="33203"/>
    <lineage>
        <taxon>Eukaryota</taxon>
        <taxon>Fungi</taxon>
        <taxon>Dikarya</taxon>
        <taxon>Ascomycota</taxon>
        <taxon>Pezizomycotina</taxon>
        <taxon>Sordariomycetes</taxon>
        <taxon>Hypocreomycetidae</taxon>
        <taxon>Hypocreales</taxon>
        <taxon>Ophiocordycipitaceae</taxon>
        <taxon>Purpureocillium</taxon>
    </lineage>
</organism>
<sequence length="844" mass="92145">MDELRFRAQQSPRNEPPMASFVSPPRNGNGARLPQQAAHDQRANMPRRFTTDSGRVPTLSSMNSSMSSPQRGTGLDANPEYNVGSRPRLDGPQASSGHSSMLANCQSRSRRYTKSNWYVAQMQMSNPCHATGRPYDLPPKQSEARIEYERIREQRHRFELEMQRLDQRQRREALELAQMEEEIGRLAGHQSEPTTPPEYRDNSGFPSMFSRPNRYSMSSLASPPGLFNRPARSGSQLTSPPSGLIQNRYGYEEPMPSRSVPTTRRNSDDEEKEEAVRQDPTSHRSTNVFRCSAVWIWHAKHRCDSLSTHAPSTSPIGQELEGKSRDCCCSAHAPRQVAAPAEQDILSLTPLVPSLLPPPTCLQQTSFQCRAFVHCAWPAWRARLSLQPRVALQLLPARMPQHGASQLFRASLYASAYEGSLQQAPFEFKHSTRASTVLTDSNNSLNRYSLPVTRSRNGPYDMNLDQTNTTRFLFGDDEPRALHRGRRPTSISLLLCGGKIRCPVYMTISLISSRTLRAPLSSSHFCVAAPQHRRVFVGRSLYFPVLLPTLSSPCSSDICALVQLSASSAALDLALSPSPNPEASAVHSWSRINRHRTQQSLSSINGASSAQAGDLASIGSRPNSLRHSLDLKYISENATEPSGGIMNPSGNHNMNTTPPRLQSSFSANDVPTVKNQSGAAMMGGNANNHAQQHFHNHNASIGRIPAGAVPTRGHNRELSSDSNVNSGREQAAGFPSIQSALHASAPPFGPSMTSAAPMSSASTISSPTSAAPAGQFHGFFPTNGYAPAGANGAGNFGIPMLAAQMQQMNMNGVNNGNTVYPLRTTPAMARCRTTRPVNVTARLV</sequence>
<evidence type="ECO:0000313" key="2">
    <source>
        <dbReference type="Proteomes" id="UP001638806"/>
    </source>
</evidence>
<dbReference type="Proteomes" id="UP001638806">
    <property type="component" value="Unassembled WGS sequence"/>
</dbReference>